<keyword evidence="3" id="KW-1185">Reference proteome</keyword>
<dbReference type="GO" id="GO:0005829">
    <property type="term" value="C:cytosol"/>
    <property type="evidence" value="ECO:0007669"/>
    <property type="project" value="TreeGrafter"/>
</dbReference>
<dbReference type="Proteomes" id="UP000276379">
    <property type="component" value="Unassembled WGS sequence"/>
</dbReference>
<dbReference type="RefSeq" id="WP_125212086.1">
    <property type="nucleotide sequence ID" value="NZ_PDER01000026.1"/>
</dbReference>
<dbReference type="SUPFAM" id="SSF55298">
    <property type="entry name" value="YjgF-like"/>
    <property type="match status" value="1"/>
</dbReference>
<accession>A0A426RWJ4</accession>
<dbReference type="InterPro" id="IPR038743">
    <property type="entry name" value="YjgH-like"/>
</dbReference>
<dbReference type="PANTHER" id="PTHR11803:SF58">
    <property type="entry name" value="PROTEIN HMF1-RELATED"/>
    <property type="match status" value="1"/>
</dbReference>
<dbReference type="PANTHER" id="PTHR11803">
    <property type="entry name" value="2-IMINOBUTANOATE/2-IMINOPROPANOATE DEAMINASE RIDA"/>
    <property type="match status" value="1"/>
</dbReference>
<organism evidence="2 3">
    <name type="scientific">Streptomyces griseofuscus</name>
    <dbReference type="NCBI Taxonomy" id="146922"/>
    <lineage>
        <taxon>Bacteria</taxon>
        <taxon>Bacillati</taxon>
        <taxon>Actinomycetota</taxon>
        <taxon>Actinomycetes</taxon>
        <taxon>Kitasatosporales</taxon>
        <taxon>Streptomycetaceae</taxon>
        <taxon>Streptomyces</taxon>
    </lineage>
</organism>
<dbReference type="GO" id="GO:0019239">
    <property type="term" value="F:deaminase activity"/>
    <property type="evidence" value="ECO:0007669"/>
    <property type="project" value="TreeGrafter"/>
</dbReference>
<dbReference type="Pfam" id="PF01042">
    <property type="entry name" value="Ribonuc_L-PSP"/>
    <property type="match status" value="1"/>
</dbReference>
<evidence type="ECO:0000313" key="3">
    <source>
        <dbReference type="Proteomes" id="UP000276379"/>
    </source>
</evidence>
<dbReference type="CDD" id="cd02198">
    <property type="entry name" value="YjgH_like"/>
    <property type="match status" value="1"/>
</dbReference>
<evidence type="ECO:0008006" key="4">
    <source>
        <dbReference type="Google" id="ProtNLM"/>
    </source>
</evidence>
<comment type="caution">
    <text evidence="2">The sequence shown here is derived from an EMBL/GenBank/DDBJ whole genome shotgun (WGS) entry which is preliminary data.</text>
</comment>
<dbReference type="InterPro" id="IPR006175">
    <property type="entry name" value="YjgF/YER057c/UK114"/>
</dbReference>
<dbReference type="InterPro" id="IPR035959">
    <property type="entry name" value="RutC-like_sf"/>
</dbReference>
<dbReference type="AlphaFoldDB" id="A0A426RWJ4"/>
<name>A0A426RWJ4_9ACTN</name>
<reference evidence="2 3" key="1">
    <citation type="submission" date="2017-10" db="EMBL/GenBank/DDBJ databases">
        <title>Draft genome of actinobacteria isolated from guarana (Paullinia cupana (Mart.) Ducke.</title>
        <authorList>
            <person name="Siqueira K.A."/>
            <person name="Liotti R.G."/>
            <person name="Mendes T.A."/>
            <person name="Soares M.A."/>
        </authorList>
    </citation>
    <scope>NUCLEOTIDE SEQUENCE [LARGE SCALE GENOMIC DNA]</scope>
    <source>
        <strain evidence="2 3">199</strain>
    </source>
</reference>
<comment type="similarity">
    <text evidence="1">Belongs to the RutC family.</text>
</comment>
<evidence type="ECO:0000313" key="2">
    <source>
        <dbReference type="EMBL" id="RRQ79009.1"/>
    </source>
</evidence>
<evidence type="ECO:0000256" key="1">
    <source>
        <dbReference type="ARBA" id="ARBA00010552"/>
    </source>
</evidence>
<gene>
    <name evidence="2" type="ORF">CQW44_35545</name>
</gene>
<dbReference type="Gene3D" id="3.30.1330.40">
    <property type="entry name" value="RutC-like"/>
    <property type="match status" value="1"/>
</dbReference>
<sequence>MTVRTIEVPEDNSVFGKTTSAFADFGYSAAVRAHGLLFIAGTIGRRADGTIPDSIEEQTEIALRKIEEILRLENLDMSALVDVTSYHVDIRRHLPGFVEAKRRLVAEPYPTWTIIGVSGLASPGLLVEIRATAAYPDAPRRTAH</sequence>
<protein>
    <recommendedName>
        <fullName evidence="4">RidA family protein</fullName>
    </recommendedName>
</protein>
<dbReference type="EMBL" id="PDES01000020">
    <property type="protein sequence ID" value="RRQ79009.1"/>
    <property type="molecule type" value="Genomic_DNA"/>
</dbReference>
<proteinExistence type="inferred from homology"/>